<proteinExistence type="predicted"/>
<keyword evidence="3" id="KW-0804">Transcription</keyword>
<dbReference type="InterPro" id="IPR054156">
    <property type="entry name" value="YxaF_TetR_C"/>
</dbReference>
<sequence>MTQRPTARDRMLTSAIALFRERGIDATSFADVIERAEAPRGSIYHHFPGGKTQLAEEATRTAGALMETLIESSLARGGPSETLARLIGVFRRQLLDSDFQSGCPVAAGALESGDFAAAREIAGEAFTACEDAIAAALTRRGVPPARADSLATTAVTAIEGALLVARAQRSVRALDRVGAELTGMIASAVDEAER</sequence>
<dbReference type="Proteomes" id="UP000198677">
    <property type="component" value="Unassembled WGS sequence"/>
</dbReference>
<reference evidence="7" key="1">
    <citation type="submission" date="2016-10" db="EMBL/GenBank/DDBJ databases">
        <authorList>
            <person name="Varghese N."/>
            <person name="Submissions S."/>
        </authorList>
    </citation>
    <scope>NUCLEOTIDE SEQUENCE [LARGE SCALE GENOMIC DNA]</scope>
    <source>
        <strain evidence="7">DSM 44675</strain>
    </source>
</reference>
<dbReference type="PROSITE" id="PS50977">
    <property type="entry name" value="HTH_TETR_2"/>
    <property type="match status" value="1"/>
</dbReference>
<evidence type="ECO:0000313" key="6">
    <source>
        <dbReference type="EMBL" id="SEK59748.1"/>
    </source>
</evidence>
<organism evidence="6 7">
    <name type="scientific">Rhodococcus maanshanensis</name>
    <dbReference type="NCBI Taxonomy" id="183556"/>
    <lineage>
        <taxon>Bacteria</taxon>
        <taxon>Bacillati</taxon>
        <taxon>Actinomycetota</taxon>
        <taxon>Actinomycetes</taxon>
        <taxon>Mycobacteriales</taxon>
        <taxon>Nocardiaceae</taxon>
        <taxon>Rhodococcus</taxon>
    </lineage>
</organism>
<dbReference type="SUPFAM" id="SSF48498">
    <property type="entry name" value="Tetracyclin repressor-like, C-terminal domain"/>
    <property type="match status" value="1"/>
</dbReference>
<feature type="domain" description="HTH tetR-type" evidence="5">
    <location>
        <begin position="5"/>
        <end position="65"/>
    </location>
</feature>
<dbReference type="InterPro" id="IPR009057">
    <property type="entry name" value="Homeodomain-like_sf"/>
</dbReference>
<dbReference type="RefSeq" id="WP_245816567.1">
    <property type="nucleotide sequence ID" value="NZ_FOAW01000002.1"/>
</dbReference>
<keyword evidence="7" id="KW-1185">Reference proteome</keyword>
<keyword evidence="1" id="KW-0805">Transcription regulation</keyword>
<dbReference type="PANTHER" id="PTHR47506">
    <property type="entry name" value="TRANSCRIPTIONAL REGULATORY PROTEIN"/>
    <property type="match status" value="1"/>
</dbReference>
<evidence type="ECO:0000256" key="2">
    <source>
        <dbReference type="ARBA" id="ARBA00023125"/>
    </source>
</evidence>
<dbReference type="Pfam" id="PF21993">
    <property type="entry name" value="TetR_C_13_2"/>
    <property type="match status" value="1"/>
</dbReference>
<dbReference type="EMBL" id="FOAW01000002">
    <property type="protein sequence ID" value="SEK59748.1"/>
    <property type="molecule type" value="Genomic_DNA"/>
</dbReference>
<accession>A0A1H7IBD6</accession>
<protein>
    <submittedName>
        <fullName evidence="6">DNA-binding transcriptional regulator, AcrR family</fullName>
    </submittedName>
</protein>
<feature type="DNA-binding region" description="H-T-H motif" evidence="4">
    <location>
        <begin position="28"/>
        <end position="47"/>
    </location>
</feature>
<dbReference type="InterPro" id="IPR001647">
    <property type="entry name" value="HTH_TetR"/>
</dbReference>
<evidence type="ECO:0000256" key="1">
    <source>
        <dbReference type="ARBA" id="ARBA00023015"/>
    </source>
</evidence>
<dbReference type="GO" id="GO:0003677">
    <property type="term" value="F:DNA binding"/>
    <property type="evidence" value="ECO:0007669"/>
    <property type="project" value="UniProtKB-UniRule"/>
</dbReference>
<evidence type="ECO:0000259" key="5">
    <source>
        <dbReference type="PROSITE" id="PS50977"/>
    </source>
</evidence>
<evidence type="ECO:0000313" key="7">
    <source>
        <dbReference type="Proteomes" id="UP000198677"/>
    </source>
</evidence>
<dbReference type="SUPFAM" id="SSF46689">
    <property type="entry name" value="Homeodomain-like"/>
    <property type="match status" value="1"/>
</dbReference>
<gene>
    <name evidence="6" type="ORF">SAMN05444583_102386</name>
</gene>
<dbReference type="Gene3D" id="1.10.357.10">
    <property type="entry name" value="Tetracycline Repressor, domain 2"/>
    <property type="match status" value="1"/>
</dbReference>
<dbReference type="InterPro" id="IPR036271">
    <property type="entry name" value="Tet_transcr_reg_TetR-rel_C_sf"/>
</dbReference>
<keyword evidence="2 4" id="KW-0238">DNA-binding</keyword>
<dbReference type="PANTHER" id="PTHR47506:SF3">
    <property type="entry name" value="HTH-TYPE TRANSCRIPTIONAL REGULATOR LMRA"/>
    <property type="match status" value="1"/>
</dbReference>
<evidence type="ECO:0000256" key="4">
    <source>
        <dbReference type="PROSITE-ProRule" id="PRU00335"/>
    </source>
</evidence>
<name>A0A1H7IBD6_9NOCA</name>
<dbReference type="AlphaFoldDB" id="A0A1H7IBD6"/>
<evidence type="ECO:0000256" key="3">
    <source>
        <dbReference type="ARBA" id="ARBA00023163"/>
    </source>
</evidence>
<dbReference type="Pfam" id="PF00440">
    <property type="entry name" value="TetR_N"/>
    <property type="match status" value="1"/>
</dbReference>